<name>A0A5A7UBS7_CUCMM</name>
<keyword evidence="1" id="KW-0548">Nucleotidyltransferase</keyword>
<protein>
    <submittedName>
        <fullName evidence="1">RNA-directed DNA polymerase-like protein</fullName>
    </submittedName>
</protein>
<evidence type="ECO:0000313" key="2">
    <source>
        <dbReference type="Proteomes" id="UP000321393"/>
    </source>
</evidence>
<dbReference type="PANTHER" id="PTHR15503:SF45">
    <property type="entry name" value="RNA-DIRECTED DNA POLYMERASE HOMOLOG"/>
    <property type="match status" value="1"/>
</dbReference>
<accession>A0A5A7UBS7</accession>
<dbReference type="EMBL" id="SSTE01011342">
    <property type="protein sequence ID" value="KAA0051075.1"/>
    <property type="molecule type" value="Genomic_DNA"/>
</dbReference>
<reference evidence="1 2" key="1">
    <citation type="submission" date="2019-08" db="EMBL/GenBank/DDBJ databases">
        <title>Draft genome sequences of two oriental melons (Cucumis melo L. var makuwa).</title>
        <authorList>
            <person name="Kwon S.-Y."/>
        </authorList>
    </citation>
    <scope>NUCLEOTIDE SEQUENCE [LARGE SCALE GENOMIC DNA]</scope>
    <source>
        <strain evidence="2">cv. SW 3</strain>
        <tissue evidence="1">Leaf</tissue>
    </source>
</reference>
<sequence length="148" mass="16593">MIKCSVGKGYRKVLNFVALPIVGLVKQTMIRLGGWHDLVDFVVVKMGDFDVVLGIEYLLGHQTPRTLSCNKMPDSLPKSLPPRRMIEHEIELLSGAKPPAKNAYRMTPPRLAELRKQLDELLNAEFIRPAKALYGAPILFQKKIDGSL</sequence>
<dbReference type="AlphaFoldDB" id="A0A5A7UBS7"/>
<dbReference type="Proteomes" id="UP000321393">
    <property type="component" value="Unassembled WGS sequence"/>
</dbReference>
<dbReference type="GO" id="GO:0003964">
    <property type="term" value="F:RNA-directed DNA polymerase activity"/>
    <property type="evidence" value="ECO:0007669"/>
    <property type="project" value="UniProtKB-KW"/>
</dbReference>
<dbReference type="PANTHER" id="PTHR15503">
    <property type="entry name" value="LDOC1 RELATED"/>
    <property type="match status" value="1"/>
</dbReference>
<keyword evidence="1" id="KW-0695">RNA-directed DNA polymerase</keyword>
<evidence type="ECO:0000313" key="1">
    <source>
        <dbReference type="EMBL" id="KAA0051075.1"/>
    </source>
</evidence>
<keyword evidence="1" id="KW-0808">Transferase</keyword>
<dbReference type="STRING" id="1194695.A0A5A7UBS7"/>
<proteinExistence type="predicted"/>
<dbReference type="Gene3D" id="3.10.10.10">
    <property type="entry name" value="HIV Type 1 Reverse Transcriptase, subunit A, domain 1"/>
    <property type="match status" value="1"/>
</dbReference>
<dbReference type="SUPFAM" id="SSF56672">
    <property type="entry name" value="DNA/RNA polymerases"/>
    <property type="match status" value="1"/>
</dbReference>
<gene>
    <name evidence="1" type="ORF">E6C27_scaffold511G00090</name>
</gene>
<comment type="caution">
    <text evidence="1">The sequence shown here is derived from an EMBL/GenBank/DDBJ whole genome shotgun (WGS) entry which is preliminary data.</text>
</comment>
<dbReference type="InterPro" id="IPR032567">
    <property type="entry name" value="RTL1-rel"/>
</dbReference>
<dbReference type="InterPro" id="IPR043502">
    <property type="entry name" value="DNA/RNA_pol_sf"/>
</dbReference>
<organism evidence="1 2">
    <name type="scientific">Cucumis melo var. makuwa</name>
    <name type="common">Oriental melon</name>
    <dbReference type="NCBI Taxonomy" id="1194695"/>
    <lineage>
        <taxon>Eukaryota</taxon>
        <taxon>Viridiplantae</taxon>
        <taxon>Streptophyta</taxon>
        <taxon>Embryophyta</taxon>
        <taxon>Tracheophyta</taxon>
        <taxon>Spermatophyta</taxon>
        <taxon>Magnoliopsida</taxon>
        <taxon>eudicotyledons</taxon>
        <taxon>Gunneridae</taxon>
        <taxon>Pentapetalae</taxon>
        <taxon>rosids</taxon>
        <taxon>fabids</taxon>
        <taxon>Cucurbitales</taxon>
        <taxon>Cucurbitaceae</taxon>
        <taxon>Benincaseae</taxon>
        <taxon>Cucumis</taxon>
    </lineage>
</organism>
<dbReference type="OrthoDB" id="1939491at2759"/>